<dbReference type="KEGG" id="paur:FGL86_14260"/>
<evidence type="ECO:0000313" key="2">
    <source>
        <dbReference type="EMBL" id="QEA40127.1"/>
    </source>
</evidence>
<sequence>MIGQKTSETLAVSHQERVLLDGASLMLESARVVAPFSGGAWVSIESRLACQGCAAKRGCGSGLLARWQDNRSRRFAVRSETPLAAGQRIQLAVPATHFLQSAVIVYLLPLISALAAGVLAEILLPPSHWGVPAAFLAGLAGGVGLFKCCAGRLSRHLSLRVIDS</sequence>
<keyword evidence="1" id="KW-0812">Transmembrane</keyword>
<dbReference type="InterPro" id="IPR007359">
    <property type="entry name" value="SigmaE_reg_RseC_MucC"/>
</dbReference>
<evidence type="ECO:0000256" key="1">
    <source>
        <dbReference type="SAM" id="Phobius"/>
    </source>
</evidence>
<keyword evidence="1" id="KW-1133">Transmembrane helix</keyword>
<dbReference type="AlphaFoldDB" id="A0A5B8SVI3"/>
<accession>A0A5B8SVI3</accession>
<dbReference type="Proteomes" id="UP000321272">
    <property type="component" value="Chromosome"/>
</dbReference>
<reference evidence="2 3" key="1">
    <citation type="submission" date="2019-06" db="EMBL/GenBank/DDBJ databases">
        <title>Genome analyses of bacteria isolated from kimchi.</title>
        <authorList>
            <person name="Lee S."/>
            <person name="Ahn S."/>
            <person name="Roh S."/>
        </authorList>
    </citation>
    <scope>NUCLEOTIDE SEQUENCE [LARGE SCALE GENOMIC DNA]</scope>
    <source>
        <strain evidence="2 3">CBA4606</strain>
    </source>
</reference>
<protein>
    <submittedName>
        <fullName evidence="2">SoxR reducing system RseC family protein</fullName>
    </submittedName>
</protein>
<keyword evidence="3" id="KW-1185">Reference proteome</keyword>
<gene>
    <name evidence="2" type="ORF">FGL86_14260</name>
</gene>
<dbReference type="OrthoDB" id="6170226at2"/>
<proteinExistence type="predicted"/>
<organism evidence="2 3">
    <name type="scientific">Pistricoccus aurantiacus</name>
    <dbReference type="NCBI Taxonomy" id="1883414"/>
    <lineage>
        <taxon>Bacteria</taxon>
        <taxon>Pseudomonadati</taxon>
        <taxon>Pseudomonadota</taxon>
        <taxon>Gammaproteobacteria</taxon>
        <taxon>Oceanospirillales</taxon>
        <taxon>Halomonadaceae</taxon>
        <taxon>Pistricoccus</taxon>
    </lineage>
</organism>
<feature type="transmembrane region" description="Helical" evidence="1">
    <location>
        <begin position="103"/>
        <end position="123"/>
    </location>
</feature>
<dbReference type="PANTHER" id="PTHR35867:SF1">
    <property type="entry name" value="PROTEIN RSEC"/>
    <property type="match status" value="1"/>
</dbReference>
<dbReference type="EMBL" id="CP042382">
    <property type="protein sequence ID" value="QEA40127.1"/>
    <property type="molecule type" value="Genomic_DNA"/>
</dbReference>
<dbReference type="Pfam" id="PF04246">
    <property type="entry name" value="RseC_MucC"/>
    <property type="match status" value="1"/>
</dbReference>
<name>A0A5B8SVI3_9GAMM</name>
<dbReference type="PANTHER" id="PTHR35867">
    <property type="entry name" value="PROTEIN RSEC"/>
    <property type="match status" value="1"/>
</dbReference>
<keyword evidence="1" id="KW-0472">Membrane</keyword>
<feature type="transmembrane region" description="Helical" evidence="1">
    <location>
        <begin position="129"/>
        <end position="150"/>
    </location>
</feature>
<evidence type="ECO:0000313" key="3">
    <source>
        <dbReference type="Proteomes" id="UP000321272"/>
    </source>
</evidence>